<gene>
    <name evidence="3" type="ORF">RGQ29_019472</name>
</gene>
<dbReference type="InterPro" id="IPR026961">
    <property type="entry name" value="PGG_dom"/>
</dbReference>
<dbReference type="GO" id="GO:0016020">
    <property type="term" value="C:membrane"/>
    <property type="evidence" value="ECO:0007669"/>
    <property type="project" value="TreeGrafter"/>
</dbReference>
<proteinExistence type="predicted"/>
<dbReference type="SMART" id="SM00248">
    <property type="entry name" value="ANK"/>
    <property type="match status" value="5"/>
</dbReference>
<organism evidence="3 4">
    <name type="scientific">Quercus rubra</name>
    <name type="common">Northern red oak</name>
    <name type="synonym">Quercus borealis</name>
    <dbReference type="NCBI Taxonomy" id="3512"/>
    <lineage>
        <taxon>Eukaryota</taxon>
        <taxon>Viridiplantae</taxon>
        <taxon>Streptophyta</taxon>
        <taxon>Embryophyta</taxon>
        <taxon>Tracheophyta</taxon>
        <taxon>Spermatophyta</taxon>
        <taxon>Magnoliopsida</taxon>
        <taxon>eudicotyledons</taxon>
        <taxon>Gunneridae</taxon>
        <taxon>Pentapetalae</taxon>
        <taxon>rosids</taxon>
        <taxon>fabids</taxon>
        <taxon>Fagales</taxon>
        <taxon>Fagaceae</taxon>
        <taxon>Quercus</taxon>
    </lineage>
</organism>
<keyword evidence="1" id="KW-1133">Transmembrane helix</keyword>
<dbReference type="AlphaFoldDB" id="A0AAN7FA39"/>
<evidence type="ECO:0000313" key="3">
    <source>
        <dbReference type="EMBL" id="KAK4588482.1"/>
    </source>
</evidence>
<protein>
    <recommendedName>
        <fullName evidence="2">PGG domain-containing protein</fullName>
    </recommendedName>
</protein>
<dbReference type="Gene3D" id="1.25.40.20">
    <property type="entry name" value="Ankyrin repeat-containing domain"/>
    <property type="match status" value="2"/>
</dbReference>
<dbReference type="Pfam" id="PF13962">
    <property type="entry name" value="PGG"/>
    <property type="match status" value="1"/>
</dbReference>
<keyword evidence="1" id="KW-0812">Transmembrane</keyword>
<dbReference type="Proteomes" id="UP001324115">
    <property type="component" value="Unassembled WGS sequence"/>
</dbReference>
<feature type="transmembrane region" description="Helical" evidence="1">
    <location>
        <begin position="580"/>
        <end position="601"/>
    </location>
</feature>
<dbReference type="InterPro" id="IPR036770">
    <property type="entry name" value="Ankyrin_rpt-contain_sf"/>
</dbReference>
<dbReference type="SUPFAM" id="SSF48403">
    <property type="entry name" value="Ankyrin repeat"/>
    <property type="match status" value="1"/>
</dbReference>
<keyword evidence="1" id="KW-0472">Membrane</keyword>
<evidence type="ECO:0000256" key="1">
    <source>
        <dbReference type="SAM" id="Phobius"/>
    </source>
</evidence>
<sequence length="644" mass="72859">MLQQVNTPQSVRCMQEKNRLNALVYGALQREDEDTVIKLCEDFEEQGLHILTIHDDTVLQAATYAKKPSLVLRLLQDLPDRHLDKLTRQNLAGNTILHETAISNNAIEVAKKVLEKAPGLLCMRNNLGETALFRTARYGKQDMYDFLAKKISGYDEANQKVFLQRIDKTTILHMAILSEHFELAFQIANKFGQLVVERDADGMTGLQLLSCNPGAFQHDNERTFFEKIVDFVYLYCTPVKQKSTKMLAEKYKSAVKLAEFLIERDTSWETTHPGTDQGKPVLHKYGSGHTTEKNVGEGTAMSSLGLEEGATKIPLFLATRSGCVEIVDKILKLYPQAVEHIDERGRNILHIAIKHRQLNIFELVRNMELPMRRLTRKIDEDGNSILHTVGKKSKDYVPELMQGPALELQDELRWFERVKSVTPTHFFDHRNNQKLTAEGLFNETNKELREKGIEWIKRTAEGCSVVAVLIATVAFAAAYTIPGGSNDKTGIPLFLNQPFFVVFTVADVLSISFALTSVVVFLAIITSPFRFADFRHSLPNKLTIGLTLLFLSVSMMMLSFAATVLLMIKNGEGWTKVLLYAMSFLPVGLFALSYFPLYVALSKTYKYLFNKAWQVISQSRSLSRETKTFNQTSNSPYPQYTMSV</sequence>
<feature type="transmembrane region" description="Helical" evidence="1">
    <location>
        <begin position="546"/>
        <end position="568"/>
    </location>
</feature>
<name>A0AAN7FA39_QUERU</name>
<dbReference type="PANTHER" id="PTHR24177">
    <property type="entry name" value="CASKIN"/>
    <property type="match status" value="1"/>
</dbReference>
<dbReference type="PANTHER" id="PTHR24177:SF314">
    <property type="entry name" value="PROTEIN ACCELERATED CELL DEATH 6-LIKE ISOFORM X1"/>
    <property type="match status" value="1"/>
</dbReference>
<comment type="caution">
    <text evidence="3">The sequence shown here is derived from an EMBL/GenBank/DDBJ whole genome shotgun (WGS) entry which is preliminary data.</text>
</comment>
<reference evidence="3 4" key="1">
    <citation type="journal article" date="2023" name="G3 (Bethesda)">
        <title>A haplotype-resolved chromosome-scale genome for Quercus rubra L. provides insights into the genetics of adaptive traits for red oak species.</title>
        <authorList>
            <person name="Kapoor B."/>
            <person name="Jenkins J."/>
            <person name="Schmutz J."/>
            <person name="Zhebentyayeva T."/>
            <person name="Kuelheim C."/>
            <person name="Coggeshall M."/>
            <person name="Heim C."/>
            <person name="Lasky J.R."/>
            <person name="Leites L."/>
            <person name="Islam-Faridi N."/>
            <person name="Romero-Severson J."/>
            <person name="DeLeo V.L."/>
            <person name="Lucas S.M."/>
            <person name="Lazic D."/>
            <person name="Gailing O."/>
            <person name="Carlson J."/>
            <person name="Staton M."/>
        </authorList>
    </citation>
    <scope>NUCLEOTIDE SEQUENCE [LARGE SCALE GENOMIC DNA]</scope>
    <source>
        <strain evidence="3">Pseudo-F2</strain>
    </source>
</reference>
<feature type="transmembrane region" description="Helical" evidence="1">
    <location>
        <begin position="459"/>
        <end position="479"/>
    </location>
</feature>
<keyword evidence="4" id="KW-1185">Reference proteome</keyword>
<evidence type="ECO:0000313" key="4">
    <source>
        <dbReference type="Proteomes" id="UP001324115"/>
    </source>
</evidence>
<accession>A0AAN7FA39</accession>
<dbReference type="EMBL" id="JAXUIC010000005">
    <property type="protein sequence ID" value="KAK4588482.1"/>
    <property type="molecule type" value="Genomic_DNA"/>
</dbReference>
<feature type="transmembrane region" description="Helical" evidence="1">
    <location>
        <begin position="499"/>
        <end position="525"/>
    </location>
</feature>
<evidence type="ECO:0000259" key="2">
    <source>
        <dbReference type="Pfam" id="PF13962"/>
    </source>
</evidence>
<feature type="domain" description="PGG" evidence="2">
    <location>
        <begin position="454"/>
        <end position="565"/>
    </location>
</feature>
<dbReference type="InterPro" id="IPR002110">
    <property type="entry name" value="Ankyrin_rpt"/>
</dbReference>
<dbReference type="Pfam" id="PF12796">
    <property type="entry name" value="Ank_2"/>
    <property type="match status" value="1"/>
</dbReference>